<evidence type="ECO:0000256" key="6">
    <source>
        <dbReference type="ARBA" id="ARBA00023157"/>
    </source>
</evidence>
<dbReference type="GO" id="GO:0043931">
    <property type="term" value="P:ossification involved in bone maturation"/>
    <property type="evidence" value="ECO:0007669"/>
    <property type="project" value="TreeGrafter"/>
</dbReference>
<dbReference type="AlphaFoldDB" id="A0A1S3FQG6"/>
<feature type="non-terminal residue" evidence="11">
    <location>
        <position position="1"/>
    </location>
</feature>
<evidence type="ECO:0000256" key="5">
    <source>
        <dbReference type="ARBA" id="ARBA00023136"/>
    </source>
</evidence>
<proteinExistence type="predicted"/>
<dbReference type="Gene3D" id="3.30.1680.10">
    <property type="entry name" value="ligand-binding face of the semaphorins, domain 2"/>
    <property type="match status" value="1"/>
</dbReference>
<dbReference type="Pfam" id="PF01437">
    <property type="entry name" value="PSI"/>
    <property type="match status" value="1"/>
</dbReference>
<dbReference type="PANTHER" id="PTHR11036:SF18">
    <property type="entry name" value="SEMAPHORIN-4D"/>
    <property type="match status" value="1"/>
</dbReference>
<dbReference type="SUPFAM" id="SSF103575">
    <property type="entry name" value="Plexin repeat"/>
    <property type="match status" value="1"/>
</dbReference>
<dbReference type="GO" id="GO:0071526">
    <property type="term" value="P:semaphorin-plexin signaling pathway"/>
    <property type="evidence" value="ECO:0007669"/>
    <property type="project" value="TreeGrafter"/>
</dbReference>
<dbReference type="KEGG" id="dord:105990850"/>
<evidence type="ECO:0000256" key="3">
    <source>
        <dbReference type="ARBA" id="ARBA00022782"/>
    </source>
</evidence>
<evidence type="ECO:0000256" key="1">
    <source>
        <dbReference type="ARBA" id="ARBA00004370"/>
    </source>
</evidence>
<organism evidence="10 11">
    <name type="scientific">Dipodomys ordii</name>
    <name type="common">Ord's kangaroo rat</name>
    <dbReference type="NCBI Taxonomy" id="10020"/>
    <lineage>
        <taxon>Eukaryota</taxon>
        <taxon>Metazoa</taxon>
        <taxon>Chordata</taxon>
        <taxon>Craniata</taxon>
        <taxon>Vertebrata</taxon>
        <taxon>Euteleostomi</taxon>
        <taxon>Mammalia</taxon>
        <taxon>Eutheria</taxon>
        <taxon>Euarchontoglires</taxon>
        <taxon>Glires</taxon>
        <taxon>Rodentia</taxon>
        <taxon>Castorimorpha</taxon>
        <taxon>Heteromyidae</taxon>
        <taxon>Dipodomyinae</taxon>
        <taxon>Dipodomys</taxon>
    </lineage>
</organism>
<evidence type="ECO:0000256" key="2">
    <source>
        <dbReference type="ARBA" id="ARBA00022473"/>
    </source>
</evidence>
<evidence type="ECO:0000256" key="8">
    <source>
        <dbReference type="PROSITE-ProRule" id="PRU00352"/>
    </source>
</evidence>
<keyword evidence="5" id="KW-0472">Membrane</keyword>
<dbReference type="InParanoid" id="A0A1S3FQG6"/>
<dbReference type="InterPro" id="IPR036352">
    <property type="entry name" value="Semap_dom_sf"/>
</dbReference>
<keyword evidence="7" id="KW-0325">Glycoprotein</keyword>
<accession>A0A1S3FQG6</accession>
<dbReference type="GO" id="GO:0030215">
    <property type="term" value="F:semaphorin receptor binding"/>
    <property type="evidence" value="ECO:0007669"/>
    <property type="project" value="InterPro"/>
</dbReference>
<sequence>VELMQFHEPGISNYSELLLNKYQDILYVGAQEAIFALNALNISQKQLEVHWKASDETKADCIEKGRSKEKECFNYVRVLQHLTYDTLYVCGTNAFKPTCDYVNLTAFDFLWIKKDGRGKCPFDPTHTYTSTMVDGELYAGTTYNFLGSEFIISRNYFYSHLQTESDIPWLHEPNFVHADVIRNSPFDNKDDGDKVYFFFTELSVEYDFLLNLQVPRIARVCVLKVILTMFPQLLENLETPQNTQNSKFVYASSNSGVVQVPLAFCRKHSSCGECVLARDPYCAWSPSEHACVALSEALNCTRSPATQEEAQLNFSDLEHSINELVKFMSFSQQNGKQSEPALDTITSNASTD</sequence>
<dbReference type="GO" id="GO:0007411">
    <property type="term" value="P:axon guidance"/>
    <property type="evidence" value="ECO:0007669"/>
    <property type="project" value="TreeGrafter"/>
</dbReference>
<dbReference type="OrthoDB" id="9988752at2759"/>
<dbReference type="Proteomes" id="UP000081671">
    <property type="component" value="Unplaced"/>
</dbReference>
<comment type="subcellular location">
    <subcellularLocation>
        <location evidence="1">Membrane</location>
    </subcellularLocation>
</comment>
<dbReference type="RefSeq" id="XP_012878821.1">
    <property type="nucleotide sequence ID" value="XM_013023367.1"/>
</dbReference>
<dbReference type="GeneID" id="105990850"/>
<dbReference type="SUPFAM" id="SSF101912">
    <property type="entry name" value="Sema domain"/>
    <property type="match status" value="1"/>
</dbReference>
<dbReference type="InterPro" id="IPR016201">
    <property type="entry name" value="PSI"/>
</dbReference>
<dbReference type="GO" id="GO:0000122">
    <property type="term" value="P:negative regulation of transcription by RNA polymerase II"/>
    <property type="evidence" value="ECO:0007669"/>
    <property type="project" value="TreeGrafter"/>
</dbReference>
<dbReference type="GO" id="GO:0005615">
    <property type="term" value="C:extracellular space"/>
    <property type="evidence" value="ECO:0007669"/>
    <property type="project" value="TreeGrafter"/>
</dbReference>
<dbReference type="InterPro" id="IPR001627">
    <property type="entry name" value="Semap_dom"/>
</dbReference>
<dbReference type="InterPro" id="IPR027231">
    <property type="entry name" value="Semaphorin"/>
</dbReference>
<keyword evidence="4" id="KW-0524">Neurogenesis</keyword>
<dbReference type="GO" id="GO:0030335">
    <property type="term" value="P:positive regulation of cell migration"/>
    <property type="evidence" value="ECO:0007669"/>
    <property type="project" value="TreeGrafter"/>
</dbReference>
<keyword evidence="3" id="KW-0221">Differentiation</keyword>
<dbReference type="GO" id="GO:0001755">
    <property type="term" value="P:neural crest cell migration"/>
    <property type="evidence" value="ECO:0007669"/>
    <property type="project" value="TreeGrafter"/>
</dbReference>
<dbReference type="GO" id="GO:0045499">
    <property type="term" value="F:chemorepellent activity"/>
    <property type="evidence" value="ECO:0007669"/>
    <property type="project" value="TreeGrafter"/>
</dbReference>
<protein>
    <submittedName>
        <fullName evidence="11">Semaphorin-4D-like</fullName>
    </submittedName>
</protein>
<evidence type="ECO:0000256" key="7">
    <source>
        <dbReference type="ARBA" id="ARBA00023180"/>
    </source>
</evidence>
<reference evidence="11" key="1">
    <citation type="submission" date="2025-08" db="UniProtKB">
        <authorList>
            <consortium name="RefSeq"/>
        </authorList>
    </citation>
    <scope>IDENTIFICATION</scope>
    <source>
        <tissue evidence="11">Kidney</tissue>
    </source>
</reference>
<dbReference type="SMART" id="SM00630">
    <property type="entry name" value="Sema"/>
    <property type="match status" value="1"/>
</dbReference>
<dbReference type="SMART" id="SM00423">
    <property type="entry name" value="PSI"/>
    <property type="match status" value="1"/>
</dbReference>
<gene>
    <name evidence="11" type="primary">LOC105990850</name>
</gene>
<name>A0A1S3FQG6_DIPOR</name>
<evidence type="ECO:0000256" key="4">
    <source>
        <dbReference type="ARBA" id="ARBA00022902"/>
    </source>
</evidence>
<evidence type="ECO:0000313" key="10">
    <source>
        <dbReference type="Proteomes" id="UP000081671"/>
    </source>
</evidence>
<keyword evidence="6" id="KW-1015">Disulfide bond</keyword>
<dbReference type="PANTHER" id="PTHR11036">
    <property type="entry name" value="SEMAPHORIN"/>
    <property type="match status" value="1"/>
</dbReference>
<dbReference type="GO" id="GO:0005886">
    <property type="term" value="C:plasma membrane"/>
    <property type="evidence" value="ECO:0007669"/>
    <property type="project" value="TreeGrafter"/>
</dbReference>
<feature type="domain" description="Sema" evidence="9">
    <location>
        <begin position="1"/>
        <end position="221"/>
    </location>
</feature>
<evidence type="ECO:0000313" key="11">
    <source>
        <dbReference type="RefSeq" id="XP_012878821.1"/>
    </source>
</evidence>
<keyword evidence="10" id="KW-1185">Reference proteome</keyword>
<keyword evidence="2" id="KW-0217">Developmental protein</keyword>
<dbReference type="PROSITE" id="PS51004">
    <property type="entry name" value="SEMA"/>
    <property type="match status" value="1"/>
</dbReference>
<dbReference type="InterPro" id="IPR002165">
    <property type="entry name" value="Plexin_repeat"/>
</dbReference>
<comment type="caution">
    <text evidence="8">Lacks conserved residue(s) required for the propagation of feature annotation.</text>
</comment>
<dbReference type="InterPro" id="IPR015943">
    <property type="entry name" value="WD40/YVTN_repeat-like_dom_sf"/>
</dbReference>
<dbReference type="Gene3D" id="2.130.10.10">
    <property type="entry name" value="YVTN repeat-like/Quinoprotein amine dehydrogenase"/>
    <property type="match status" value="1"/>
</dbReference>
<evidence type="ECO:0000259" key="9">
    <source>
        <dbReference type="PROSITE" id="PS51004"/>
    </source>
</evidence>